<dbReference type="GeneID" id="18811648"/>
<dbReference type="EMBL" id="GL945436">
    <property type="protein sequence ID" value="EGO23061.1"/>
    <property type="molecule type" value="Genomic_DNA"/>
</dbReference>
<dbReference type="Proteomes" id="UP000008064">
    <property type="component" value="Unassembled WGS sequence"/>
</dbReference>
<dbReference type="RefSeq" id="XP_007320301.1">
    <property type="nucleotide sequence ID" value="XM_007320239.1"/>
</dbReference>
<organism>
    <name type="scientific">Serpula lacrymans var. lacrymans (strain S7.9)</name>
    <name type="common">Dry rot fungus</name>
    <dbReference type="NCBI Taxonomy" id="578457"/>
    <lineage>
        <taxon>Eukaryota</taxon>
        <taxon>Fungi</taxon>
        <taxon>Dikarya</taxon>
        <taxon>Basidiomycota</taxon>
        <taxon>Agaricomycotina</taxon>
        <taxon>Agaricomycetes</taxon>
        <taxon>Agaricomycetidae</taxon>
        <taxon>Boletales</taxon>
        <taxon>Coniophorineae</taxon>
        <taxon>Serpulaceae</taxon>
        <taxon>Serpula</taxon>
    </lineage>
</organism>
<proteinExistence type="predicted"/>
<sequence length="81" mass="8784">MSGLAGDMGRLLDGERGGFIGIRFESGQRGRAVMGEGLGDPVPQEKRMIGVGVGSWYARADEVREAFERSTRGTYDVYALN</sequence>
<reference evidence="1" key="1">
    <citation type="submission" date="2011-04" db="EMBL/GenBank/DDBJ databases">
        <title>Evolution of plant cell wall degrading machinery underlies the functional diversity of forest fungi.</title>
        <authorList>
            <consortium name="US DOE Joint Genome Institute (JGI-PGF)"/>
            <person name="Eastwood D.C."/>
            <person name="Floudas D."/>
            <person name="Binder M."/>
            <person name="Majcherczyk A."/>
            <person name="Schneider P."/>
            <person name="Aerts A."/>
            <person name="Asiegbu F.O."/>
            <person name="Baker S.E."/>
            <person name="Barry K."/>
            <person name="Bendiksby M."/>
            <person name="Blumentritt M."/>
            <person name="Coutinho P.M."/>
            <person name="Cullen D."/>
            <person name="Cullen D."/>
            <person name="Gathman A."/>
            <person name="Goodell B."/>
            <person name="Henrissat B."/>
            <person name="Ihrmark K."/>
            <person name="Kauserud H."/>
            <person name="Kohler A."/>
            <person name="LaButti K."/>
            <person name="Lapidus A."/>
            <person name="Lavin J.L."/>
            <person name="Lee Y.-H."/>
            <person name="Lindquist E."/>
            <person name="Lilly W."/>
            <person name="Lucas S."/>
            <person name="Morin E."/>
            <person name="Murat C."/>
            <person name="Oguiza J.A."/>
            <person name="Park J."/>
            <person name="Pisabarro A.G."/>
            <person name="Riley R."/>
            <person name="Rosling A."/>
            <person name="Salamov A."/>
            <person name="Schmidt O."/>
            <person name="Schmutz J."/>
            <person name="Skrede I."/>
            <person name="Stenlid J."/>
            <person name="Wiebenga A."/>
            <person name="Xie X."/>
            <person name="Kues U."/>
            <person name="Hibbett D.S."/>
            <person name="Hoffmeister D."/>
            <person name="Hogberg N."/>
            <person name="Martin F."/>
            <person name="Grigoriev I.V."/>
            <person name="Watkinson S.C."/>
        </authorList>
    </citation>
    <scope>NUCLEOTIDE SEQUENCE</scope>
    <source>
        <strain evidence="1">S7.9</strain>
    </source>
</reference>
<protein>
    <submittedName>
        <fullName evidence="1">Uncharacterized protein</fullName>
    </submittedName>
</protein>
<dbReference type="HOGENOM" id="CLU_2580472_0_0_1"/>
<dbReference type="AlphaFoldDB" id="F8P1N2"/>
<dbReference type="OrthoDB" id="3258969at2759"/>
<dbReference type="KEGG" id="sla:SERLADRAFT_394013"/>
<accession>F8P1N2</accession>
<gene>
    <name evidence="1" type="ORF">SERLADRAFT_394013</name>
</gene>
<evidence type="ECO:0000313" key="1">
    <source>
        <dbReference type="EMBL" id="EGO23061.1"/>
    </source>
</evidence>
<feature type="non-terminal residue" evidence="1">
    <location>
        <position position="81"/>
    </location>
</feature>
<name>F8P1N2_SERL9</name>